<name>A0A5R9GI42_9BACL</name>
<proteinExistence type="predicted"/>
<protein>
    <submittedName>
        <fullName evidence="2">ANTAR domain-containing protein</fullName>
    </submittedName>
</protein>
<comment type="caution">
    <text evidence="2">The sequence shown here is derived from an EMBL/GenBank/DDBJ whole genome shotgun (WGS) entry which is preliminary data.</text>
</comment>
<dbReference type="Pfam" id="PF03861">
    <property type="entry name" value="ANTAR"/>
    <property type="match status" value="1"/>
</dbReference>
<dbReference type="OrthoDB" id="9795002at2"/>
<dbReference type="InterPro" id="IPR005561">
    <property type="entry name" value="ANTAR"/>
</dbReference>
<dbReference type="AlphaFoldDB" id="A0A5R9GI42"/>
<evidence type="ECO:0000313" key="3">
    <source>
        <dbReference type="Proteomes" id="UP000309676"/>
    </source>
</evidence>
<dbReference type="GO" id="GO:0003723">
    <property type="term" value="F:RNA binding"/>
    <property type="evidence" value="ECO:0007669"/>
    <property type="project" value="InterPro"/>
</dbReference>
<dbReference type="SMART" id="SM01012">
    <property type="entry name" value="ANTAR"/>
    <property type="match status" value="1"/>
</dbReference>
<reference evidence="2 3" key="1">
    <citation type="submission" date="2019-05" db="EMBL/GenBank/DDBJ databases">
        <authorList>
            <person name="Narsing Rao M.P."/>
            <person name="Li W.J."/>
        </authorList>
    </citation>
    <scope>NUCLEOTIDE SEQUENCE [LARGE SCALE GENOMIC DNA]</scope>
    <source>
        <strain evidence="2 3">SYSU_K30003</strain>
    </source>
</reference>
<dbReference type="PROSITE" id="PS50921">
    <property type="entry name" value="ANTAR"/>
    <property type="match status" value="1"/>
</dbReference>
<accession>A0A5R9GI42</accession>
<dbReference type="Proteomes" id="UP000309676">
    <property type="component" value="Unassembled WGS sequence"/>
</dbReference>
<sequence>MLQSFLIVRDRPAAKSPPAPVLGFPFGFDDEEPAYAEGARFDSPTALLDAAGLRAQESILPEPSPDLDVNNIDAILFCTSYSRLLAWTRALEARTGPPLLWWCDNEPVVHNCVLADSVDGILYPGMTTAELHWTLLLSSKHYLSRTQWKQEREQLIAKLEDRKWIDRAKSILSEVKSITEAEAYEFLRKQAMNERRRLVDVAVSIVKVYSLLREQNPRGRSR</sequence>
<evidence type="ECO:0000313" key="2">
    <source>
        <dbReference type="EMBL" id="TLS51185.1"/>
    </source>
</evidence>
<gene>
    <name evidence="2" type="ORF">FE782_15730</name>
</gene>
<keyword evidence="3" id="KW-1185">Reference proteome</keyword>
<dbReference type="RefSeq" id="WP_138195179.1">
    <property type="nucleotide sequence ID" value="NZ_VCIW01000010.1"/>
</dbReference>
<dbReference type="SUPFAM" id="SSF52172">
    <property type="entry name" value="CheY-like"/>
    <property type="match status" value="1"/>
</dbReference>
<evidence type="ECO:0000259" key="1">
    <source>
        <dbReference type="PROSITE" id="PS50921"/>
    </source>
</evidence>
<dbReference type="EMBL" id="VCIW01000010">
    <property type="protein sequence ID" value="TLS51185.1"/>
    <property type="molecule type" value="Genomic_DNA"/>
</dbReference>
<dbReference type="Gene3D" id="1.10.10.10">
    <property type="entry name" value="Winged helix-like DNA-binding domain superfamily/Winged helix DNA-binding domain"/>
    <property type="match status" value="1"/>
</dbReference>
<dbReference type="InterPro" id="IPR011006">
    <property type="entry name" value="CheY-like_superfamily"/>
</dbReference>
<dbReference type="InterPro" id="IPR036388">
    <property type="entry name" value="WH-like_DNA-bd_sf"/>
</dbReference>
<feature type="domain" description="ANTAR" evidence="1">
    <location>
        <begin position="145"/>
        <end position="206"/>
    </location>
</feature>
<organism evidence="2 3">
    <name type="scientific">Paenibacillus antri</name>
    <dbReference type="NCBI Taxonomy" id="2582848"/>
    <lineage>
        <taxon>Bacteria</taxon>
        <taxon>Bacillati</taxon>
        <taxon>Bacillota</taxon>
        <taxon>Bacilli</taxon>
        <taxon>Bacillales</taxon>
        <taxon>Paenibacillaceae</taxon>
        <taxon>Paenibacillus</taxon>
    </lineage>
</organism>